<name>K9W831_9CYAN</name>
<keyword evidence="2" id="KW-1185">Reference proteome</keyword>
<dbReference type="RefSeq" id="WP_015205606.1">
    <property type="nucleotide sequence ID" value="NC_019754.1"/>
</dbReference>
<evidence type="ECO:0000313" key="2">
    <source>
        <dbReference type="Proteomes" id="UP000010472"/>
    </source>
</evidence>
<gene>
    <name evidence="1" type="ORF">Cri9333_4844</name>
</gene>
<geneLocation type="plasmid" evidence="1 2">
    <name>pCRI9333.03</name>
</geneLocation>
<organism evidence="1 2">
    <name type="scientific">Crinalium epipsammum PCC 9333</name>
    <dbReference type="NCBI Taxonomy" id="1173022"/>
    <lineage>
        <taxon>Bacteria</taxon>
        <taxon>Bacillati</taxon>
        <taxon>Cyanobacteriota</taxon>
        <taxon>Cyanophyceae</taxon>
        <taxon>Gomontiellales</taxon>
        <taxon>Gomontiellaceae</taxon>
        <taxon>Crinalium</taxon>
    </lineage>
</organism>
<keyword evidence="1" id="KW-0614">Plasmid</keyword>
<dbReference type="Proteomes" id="UP000010472">
    <property type="component" value="Plasmid pCRI9333.03"/>
</dbReference>
<dbReference type="HOGENOM" id="CLU_2786883_0_0_3"/>
<protein>
    <submittedName>
        <fullName evidence="1">Uncharacterized protein</fullName>
    </submittedName>
</protein>
<dbReference type="EMBL" id="CP003623">
    <property type="protein sequence ID" value="AFZ15610.1"/>
    <property type="molecule type" value="Genomic_DNA"/>
</dbReference>
<proteinExistence type="predicted"/>
<evidence type="ECO:0000313" key="1">
    <source>
        <dbReference type="EMBL" id="AFZ15610.1"/>
    </source>
</evidence>
<reference evidence="1 2" key="1">
    <citation type="submission" date="2012-06" db="EMBL/GenBank/DDBJ databases">
        <title>Finished plasmid 3 of genome of Crinalium epipsammum PCC 9333.</title>
        <authorList>
            <consortium name="US DOE Joint Genome Institute"/>
            <person name="Gugger M."/>
            <person name="Coursin T."/>
            <person name="Rippka R."/>
            <person name="Tandeau De Marsac N."/>
            <person name="Huntemann M."/>
            <person name="Wei C.-L."/>
            <person name="Han J."/>
            <person name="Detter J.C."/>
            <person name="Han C."/>
            <person name="Tapia R."/>
            <person name="Davenport K."/>
            <person name="Daligault H."/>
            <person name="Erkkila T."/>
            <person name="Gu W."/>
            <person name="Munk A.C.C."/>
            <person name="Teshima H."/>
            <person name="Xu Y."/>
            <person name="Chain P."/>
            <person name="Chen A."/>
            <person name="Krypides N."/>
            <person name="Mavromatis K."/>
            <person name="Markowitz V."/>
            <person name="Szeto E."/>
            <person name="Ivanova N."/>
            <person name="Mikhailova N."/>
            <person name="Ovchinnikova G."/>
            <person name="Pagani I."/>
            <person name="Pati A."/>
            <person name="Goodwin L."/>
            <person name="Peters L."/>
            <person name="Pitluck S."/>
            <person name="Woyke T."/>
            <person name="Kerfeld C."/>
        </authorList>
    </citation>
    <scope>NUCLEOTIDE SEQUENCE [LARGE SCALE GENOMIC DNA]</scope>
    <source>
        <strain evidence="1 2">PCC 9333</strain>
        <plasmid evidence="2">Plasmid pCRI9333.03</plasmid>
    </source>
</reference>
<accession>K9W831</accession>
<dbReference type="KEGG" id="cep:Cri9333_4844"/>
<sequence length="69" mass="7855">MQQLPKAKTQPTKWVIQAYTLRKQQQTAETCATLKFEAKRQLGDRTPVSLKDFEKLNNYTSSLPNGGEV</sequence>
<dbReference type="AlphaFoldDB" id="K9W831"/>